<evidence type="ECO:0000256" key="1">
    <source>
        <dbReference type="SAM" id="MobiDB-lite"/>
    </source>
</evidence>
<evidence type="ECO:0000313" key="3">
    <source>
        <dbReference type="Proteomes" id="UP000030647"/>
    </source>
</evidence>
<gene>
    <name evidence="2" type="ORF">L248_0684</name>
</gene>
<dbReference type="STRING" id="1231336.L248_0684"/>
<protein>
    <submittedName>
        <fullName evidence="2">Uncharacterized protein</fullName>
    </submittedName>
</protein>
<keyword evidence="3" id="KW-1185">Reference proteome</keyword>
<evidence type="ECO:0000313" key="2">
    <source>
        <dbReference type="EMBL" id="ERL64765.1"/>
    </source>
</evidence>
<dbReference type="EMBL" id="KI271593">
    <property type="protein sequence ID" value="ERL64765.1"/>
    <property type="molecule type" value="Genomic_DNA"/>
</dbReference>
<feature type="compositionally biased region" description="Basic and acidic residues" evidence="1">
    <location>
        <begin position="15"/>
        <end position="30"/>
    </location>
</feature>
<organism evidence="2 3">
    <name type="scientific">Schleiferilactobacillus shenzhenensis LY-73</name>
    <dbReference type="NCBI Taxonomy" id="1231336"/>
    <lineage>
        <taxon>Bacteria</taxon>
        <taxon>Bacillati</taxon>
        <taxon>Bacillota</taxon>
        <taxon>Bacilli</taxon>
        <taxon>Lactobacillales</taxon>
        <taxon>Lactobacillaceae</taxon>
        <taxon>Schleiferilactobacillus</taxon>
    </lineage>
</organism>
<sequence>MPDKRKQQPEYTPAHSEHGDGSDTNKKVSHDFSPLGSVFT</sequence>
<reference evidence="3" key="1">
    <citation type="journal article" date="2013" name="Genome Announc.">
        <title>Whole-Genome Sequencing of Lactobacillus shenzhenensis Strain LY-73T.</title>
        <authorList>
            <person name="Lin Z."/>
            <person name="Liu Z."/>
            <person name="Yang R."/>
            <person name="Zou Y."/>
            <person name="Wan D."/>
            <person name="Chen J."/>
            <person name="Guo M."/>
            <person name="Zhao J."/>
            <person name="Fang C."/>
            <person name="Yang R."/>
            <person name="Liu F."/>
        </authorList>
    </citation>
    <scope>NUCLEOTIDE SEQUENCE [LARGE SCALE GENOMIC DNA]</scope>
    <source>
        <strain evidence="3">LY-73</strain>
    </source>
</reference>
<proteinExistence type="predicted"/>
<feature type="region of interest" description="Disordered" evidence="1">
    <location>
        <begin position="1"/>
        <end position="40"/>
    </location>
</feature>
<dbReference type="Proteomes" id="UP000030647">
    <property type="component" value="Unassembled WGS sequence"/>
</dbReference>
<dbReference type="HOGENOM" id="CLU_3291706_0_0_9"/>
<name>U4TMW3_9LACO</name>
<accession>U4TMW3</accession>
<dbReference type="AlphaFoldDB" id="U4TMW3"/>